<evidence type="ECO:0000313" key="3">
    <source>
        <dbReference type="Proteomes" id="UP001165079"/>
    </source>
</evidence>
<keyword evidence="1" id="KW-1133">Transmembrane helix</keyword>
<keyword evidence="1" id="KW-0812">Transmembrane</keyword>
<protein>
    <submittedName>
        <fullName evidence="2">Uncharacterized protein</fullName>
    </submittedName>
</protein>
<feature type="transmembrane region" description="Helical" evidence="1">
    <location>
        <begin position="37"/>
        <end position="59"/>
    </location>
</feature>
<evidence type="ECO:0000256" key="1">
    <source>
        <dbReference type="SAM" id="Phobius"/>
    </source>
</evidence>
<feature type="transmembrane region" description="Helical" evidence="1">
    <location>
        <begin position="137"/>
        <end position="157"/>
    </location>
</feature>
<sequence length="165" mass="17429">METNAPSARPTPEQARAALAEAAQIRTSVTAVAATPWPVWFTVVITAMFVILPIAIGGVLAEPEWLMSKGVWLGVLLASETTFCALLAVASKSWQAKTGVALRWNVLPKAVTIPGFLGLAAVLIGSGYVFRYTGQPIWLFVASGIGAAASIASHIVFTRLHRKSA</sequence>
<keyword evidence="1" id="KW-0472">Membrane</keyword>
<feature type="transmembrane region" description="Helical" evidence="1">
    <location>
        <begin position="110"/>
        <end position="130"/>
    </location>
</feature>
<dbReference type="AlphaFoldDB" id="A0A9W6W951"/>
<name>A0A9W6W951_9ACTN</name>
<accession>A0A9W6W951</accession>
<gene>
    <name evidence="2" type="ORF">Afil01_24550</name>
</gene>
<proteinExistence type="predicted"/>
<comment type="caution">
    <text evidence="2">The sequence shown here is derived from an EMBL/GenBank/DDBJ whole genome shotgun (WGS) entry which is preliminary data.</text>
</comment>
<dbReference type="RefSeq" id="WP_285662744.1">
    <property type="nucleotide sequence ID" value="NZ_BSTX01000001.1"/>
</dbReference>
<keyword evidence="3" id="KW-1185">Reference proteome</keyword>
<dbReference type="Proteomes" id="UP001165079">
    <property type="component" value="Unassembled WGS sequence"/>
</dbReference>
<evidence type="ECO:0000313" key="2">
    <source>
        <dbReference type="EMBL" id="GLZ77648.1"/>
    </source>
</evidence>
<feature type="transmembrane region" description="Helical" evidence="1">
    <location>
        <begin position="71"/>
        <end position="90"/>
    </location>
</feature>
<dbReference type="EMBL" id="BSTX01000001">
    <property type="protein sequence ID" value="GLZ77648.1"/>
    <property type="molecule type" value="Genomic_DNA"/>
</dbReference>
<reference evidence="2" key="1">
    <citation type="submission" date="2023-03" db="EMBL/GenBank/DDBJ databases">
        <title>Actinorhabdospora filicis NBRC 111898.</title>
        <authorList>
            <person name="Ichikawa N."/>
            <person name="Sato H."/>
            <person name="Tonouchi N."/>
        </authorList>
    </citation>
    <scope>NUCLEOTIDE SEQUENCE</scope>
    <source>
        <strain evidence="2">NBRC 111898</strain>
    </source>
</reference>
<organism evidence="2 3">
    <name type="scientific">Actinorhabdospora filicis</name>
    <dbReference type="NCBI Taxonomy" id="1785913"/>
    <lineage>
        <taxon>Bacteria</taxon>
        <taxon>Bacillati</taxon>
        <taxon>Actinomycetota</taxon>
        <taxon>Actinomycetes</taxon>
        <taxon>Micromonosporales</taxon>
        <taxon>Micromonosporaceae</taxon>
        <taxon>Actinorhabdospora</taxon>
    </lineage>
</organism>